<keyword evidence="1" id="KW-1133">Transmembrane helix</keyword>
<keyword evidence="1" id="KW-0472">Membrane</keyword>
<dbReference type="EMBL" id="GIFK01002147">
    <property type="protein sequence ID" value="NBJ59850.1"/>
    <property type="molecule type" value="Transcribed_RNA"/>
</dbReference>
<sequence length="167" mass="18893">MGYATFPFVILGFKASLTLYLKFYMCLHVFALTTVFVLPRFMRGERRRAAVESPMVKPVVATEMSPRNDPLPEMDSNALASLIKKNFEMEARNLEEFLEKKAKGIVELKEDLWQELLSPESELRRRFPDGMSDVGVDAFIKKEINALNQAVQQATVLPAVLSNGHAK</sequence>
<evidence type="ECO:0000256" key="1">
    <source>
        <dbReference type="SAM" id="Phobius"/>
    </source>
</evidence>
<protein>
    <submittedName>
        <fullName evidence="2">Putative conserved secreted protein</fullName>
    </submittedName>
</protein>
<organism evidence="2">
    <name type="scientific">Phlebotomus kandelakii</name>
    <dbReference type="NCBI Taxonomy" id="1109342"/>
    <lineage>
        <taxon>Eukaryota</taxon>
        <taxon>Metazoa</taxon>
        <taxon>Ecdysozoa</taxon>
        <taxon>Arthropoda</taxon>
        <taxon>Hexapoda</taxon>
        <taxon>Insecta</taxon>
        <taxon>Pterygota</taxon>
        <taxon>Neoptera</taxon>
        <taxon>Endopterygota</taxon>
        <taxon>Diptera</taxon>
        <taxon>Nematocera</taxon>
        <taxon>Psychodoidea</taxon>
        <taxon>Psychodidae</taxon>
        <taxon>Phlebotomus</taxon>
        <taxon>Larroussius</taxon>
    </lineage>
</organism>
<dbReference type="AlphaFoldDB" id="A0A6B2EDT3"/>
<evidence type="ECO:0000313" key="2">
    <source>
        <dbReference type="EMBL" id="NBJ59850.1"/>
    </source>
</evidence>
<name>A0A6B2EDT3_9DIPT</name>
<proteinExistence type="predicted"/>
<accession>A0A6B2EDT3</accession>
<keyword evidence="1" id="KW-0812">Transmembrane</keyword>
<reference evidence="2" key="1">
    <citation type="submission" date="2019-10" db="EMBL/GenBank/DDBJ databases">
        <title>Short sand fly seasons in Tbilisi, Georgia, hinder development of host immunity to saliva of the visceral leishmaniasis vector Phlebotomus kandelakii.</title>
        <authorList>
            <person name="Oliveira F."/>
            <person name="Giorgobiani E."/>
            <person name="Guimaraes-Costa A.B."/>
            <person name="Abdeladhim M."/>
            <person name="Oristian J."/>
            <person name="Tskhvaradze L."/>
            <person name="Tsertsvadze N."/>
            <person name="Zakalashvili M."/>
            <person name="Valenzuela J.G."/>
            <person name="Kamhawi S."/>
        </authorList>
    </citation>
    <scope>NUCLEOTIDE SEQUENCE</scope>
    <source>
        <strain evidence="2">Wild-capture in Tbilisi</strain>
        <tissue evidence="2">Salivary glands</tissue>
    </source>
</reference>
<feature type="transmembrane region" description="Helical" evidence="1">
    <location>
        <begin position="20"/>
        <end position="38"/>
    </location>
</feature>